<dbReference type="PANTHER" id="PTHR43083:SF6">
    <property type="entry name" value="MANNAN POLYMERASE COMPLEXES SUBUNIT MNN9"/>
    <property type="match status" value="1"/>
</dbReference>
<dbReference type="InterPro" id="IPR029044">
    <property type="entry name" value="Nucleotide-diphossugar_trans"/>
</dbReference>
<name>A0ABD3FE15_9STRA</name>
<evidence type="ECO:0000313" key="3">
    <source>
        <dbReference type="Proteomes" id="UP001632037"/>
    </source>
</evidence>
<dbReference type="InterPro" id="IPR052086">
    <property type="entry name" value="Mannan_Polymerase_Subunit"/>
</dbReference>
<evidence type="ECO:0008006" key="4">
    <source>
        <dbReference type="Google" id="ProtNLM"/>
    </source>
</evidence>
<dbReference type="Proteomes" id="UP001632037">
    <property type="component" value="Unassembled WGS sequence"/>
</dbReference>
<sequence length="91" mass="10600">MVFEAFCRCCFETISRPKTSRGKTAMNMQFSVIARYRNFAVLSTMKFWHQHVVWLDANVHRVPAKLLKKMIASGRDIVEPMCVRMKESGED</sequence>
<protein>
    <recommendedName>
        <fullName evidence="4">PiggyBac transposable element-derived protein domain-containing protein</fullName>
    </recommendedName>
</protein>
<proteinExistence type="inferred from homology"/>
<reference evidence="2 3" key="1">
    <citation type="submission" date="2024-09" db="EMBL/GenBank/DDBJ databases">
        <title>Genome sequencing and assembly of Phytophthora oleae, isolate VK10A, causative agent of rot of olive drupes.</title>
        <authorList>
            <person name="Conti Taguali S."/>
            <person name="Riolo M."/>
            <person name="La Spada F."/>
            <person name="Cacciola S.O."/>
            <person name="Dionisio G."/>
        </authorList>
    </citation>
    <scope>NUCLEOTIDE SEQUENCE [LARGE SCALE GENOMIC DNA]</scope>
    <source>
        <strain evidence="2 3">VK10A</strain>
    </source>
</reference>
<evidence type="ECO:0000313" key="2">
    <source>
        <dbReference type="EMBL" id="KAL3663956.1"/>
    </source>
</evidence>
<dbReference type="Gene3D" id="3.90.550.10">
    <property type="entry name" value="Spore Coat Polysaccharide Biosynthesis Protein SpsA, Chain A"/>
    <property type="match status" value="1"/>
</dbReference>
<comment type="similarity">
    <text evidence="1">Belongs to the ANP1/MMN9/VAN1 family.</text>
</comment>
<comment type="caution">
    <text evidence="2">The sequence shown here is derived from an EMBL/GenBank/DDBJ whole genome shotgun (WGS) entry which is preliminary data.</text>
</comment>
<dbReference type="PANTHER" id="PTHR43083">
    <property type="entry name" value="MANNAN POLYMERASE II"/>
    <property type="match status" value="1"/>
</dbReference>
<dbReference type="AlphaFoldDB" id="A0ABD3FE15"/>
<dbReference type="EMBL" id="JBIMZQ010000025">
    <property type="protein sequence ID" value="KAL3663956.1"/>
    <property type="molecule type" value="Genomic_DNA"/>
</dbReference>
<evidence type="ECO:0000256" key="1">
    <source>
        <dbReference type="ARBA" id="ARBA00037964"/>
    </source>
</evidence>
<organism evidence="2 3">
    <name type="scientific">Phytophthora oleae</name>
    <dbReference type="NCBI Taxonomy" id="2107226"/>
    <lineage>
        <taxon>Eukaryota</taxon>
        <taxon>Sar</taxon>
        <taxon>Stramenopiles</taxon>
        <taxon>Oomycota</taxon>
        <taxon>Peronosporomycetes</taxon>
        <taxon>Peronosporales</taxon>
        <taxon>Peronosporaceae</taxon>
        <taxon>Phytophthora</taxon>
    </lineage>
</organism>
<keyword evidence="3" id="KW-1185">Reference proteome</keyword>
<gene>
    <name evidence="2" type="ORF">V7S43_010845</name>
</gene>
<accession>A0ABD3FE15</accession>
<dbReference type="Pfam" id="PF03452">
    <property type="entry name" value="Anp1"/>
    <property type="match status" value="1"/>
</dbReference>